<proteinExistence type="predicted"/>
<dbReference type="PANTHER" id="PTHR41373">
    <property type="entry name" value="DUF2156 DOMAIN-CONTAINING PROTEIN"/>
    <property type="match status" value="1"/>
</dbReference>
<dbReference type="InterPro" id="IPR016732">
    <property type="entry name" value="UCP018688"/>
</dbReference>
<dbReference type="PANTHER" id="PTHR41373:SF1">
    <property type="entry name" value="PHOSPHATIDYLGLYCEROL LYSYLTRANSFERASE C-TERMINAL DOMAIN-CONTAINING PROTEIN"/>
    <property type="match status" value="1"/>
</dbReference>
<evidence type="ECO:0000313" key="2">
    <source>
        <dbReference type="EMBL" id="RGR72133.1"/>
    </source>
</evidence>
<reference evidence="2 3" key="1">
    <citation type="submission" date="2018-08" db="EMBL/GenBank/DDBJ databases">
        <title>A genome reference for cultivated species of the human gut microbiota.</title>
        <authorList>
            <person name="Zou Y."/>
            <person name="Xue W."/>
            <person name="Luo G."/>
        </authorList>
    </citation>
    <scope>NUCLEOTIDE SEQUENCE [LARGE SCALE GENOMIC DNA]</scope>
    <source>
        <strain evidence="2 3">AF24-29</strain>
    </source>
</reference>
<dbReference type="EMBL" id="QRUP01000016">
    <property type="protein sequence ID" value="RGR72133.1"/>
    <property type="molecule type" value="Genomic_DNA"/>
</dbReference>
<dbReference type="Gene3D" id="3.40.630.30">
    <property type="match status" value="1"/>
</dbReference>
<evidence type="ECO:0000313" key="3">
    <source>
        <dbReference type="Proteomes" id="UP000284178"/>
    </source>
</evidence>
<dbReference type="SUPFAM" id="SSF55729">
    <property type="entry name" value="Acyl-CoA N-acyltransferases (Nat)"/>
    <property type="match status" value="2"/>
</dbReference>
<dbReference type="GeneID" id="83016226"/>
<dbReference type="AlphaFoldDB" id="A0A412FVC3"/>
<organism evidence="2 3">
    <name type="scientific">Holdemania filiformis</name>
    <dbReference type="NCBI Taxonomy" id="61171"/>
    <lineage>
        <taxon>Bacteria</taxon>
        <taxon>Bacillati</taxon>
        <taxon>Bacillota</taxon>
        <taxon>Erysipelotrichia</taxon>
        <taxon>Erysipelotrichales</taxon>
        <taxon>Erysipelotrichaceae</taxon>
        <taxon>Holdemania</taxon>
    </lineage>
</organism>
<comment type="caution">
    <text evidence="2">The sequence shown here is derived from an EMBL/GenBank/DDBJ whole genome shotgun (WGS) entry which is preliminary data.</text>
</comment>
<feature type="domain" description="Phosphatidylglycerol lysyltransferase C-terminal" evidence="1">
    <location>
        <begin position="30"/>
        <end position="297"/>
    </location>
</feature>
<name>A0A412FVC3_9FIRM</name>
<dbReference type="InterPro" id="IPR016181">
    <property type="entry name" value="Acyl_CoA_acyltransferase"/>
</dbReference>
<gene>
    <name evidence="2" type="ORF">DWY25_12555</name>
</gene>
<dbReference type="Proteomes" id="UP000284178">
    <property type="component" value="Unassembled WGS sequence"/>
</dbReference>
<dbReference type="RefSeq" id="WP_117895514.1">
    <property type="nucleotide sequence ID" value="NZ_CABJCV010000016.1"/>
</dbReference>
<dbReference type="Pfam" id="PF09924">
    <property type="entry name" value="LPG_synthase_C"/>
    <property type="match status" value="1"/>
</dbReference>
<dbReference type="InterPro" id="IPR024320">
    <property type="entry name" value="LPG_synthase_C"/>
</dbReference>
<sequence length="304" mass="36089">MDASQIQRDFDPVIVDDYPLIQRYLSLAQYEESNHNLVNMILWIDSYPLFKCQNENWLLLLGVHEGTLFIYMPLCRPEYFKEAILAAKAIFERYRLPFVLSCFTKEAAQWFADTFPNTCLEENRDSADYVYLCEKLKTFAGKKLQKKRNHLNAFYKEYAGRWEYEAFNADNVKECEAFLRQWHAEDPDEFLQAERRGVFRILELFGQIPYRGGLIRIDGEVKAFAIGSWLSARMCQENIEKADDEIRGLYQAIMKEWLTHEFNEAEYVNREDDMGHENIRQAKLAYHPEFLIEKYRLCGKENQL</sequence>
<protein>
    <submittedName>
        <fullName evidence="2">DUF2156 domain-containing protein</fullName>
    </submittedName>
</protein>
<accession>A0A412FVC3</accession>
<dbReference type="PIRSF" id="PIRSF018688">
    <property type="entry name" value="UCP018688"/>
    <property type="match status" value="1"/>
</dbReference>
<evidence type="ECO:0000259" key="1">
    <source>
        <dbReference type="Pfam" id="PF09924"/>
    </source>
</evidence>
<keyword evidence="3" id="KW-1185">Reference proteome</keyword>